<proteinExistence type="predicted"/>
<dbReference type="InterPro" id="IPR015920">
    <property type="entry name" value="Cellobiose_DH-like_cyt"/>
</dbReference>
<organism evidence="4 5">
    <name type="scientific">Lithohypha guttulata</name>
    <dbReference type="NCBI Taxonomy" id="1690604"/>
    <lineage>
        <taxon>Eukaryota</taxon>
        <taxon>Fungi</taxon>
        <taxon>Dikarya</taxon>
        <taxon>Ascomycota</taxon>
        <taxon>Pezizomycotina</taxon>
        <taxon>Eurotiomycetes</taxon>
        <taxon>Chaetothyriomycetidae</taxon>
        <taxon>Chaetothyriales</taxon>
        <taxon>Trichomeriaceae</taxon>
        <taxon>Lithohypha</taxon>
    </lineage>
</organism>
<dbReference type="Proteomes" id="UP001309876">
    <property type="component" value="Unassembled WGS sequence"/>
</dbReference>
<dbReference type="Gene3D" id="1.20.120.1770">
    <property type="match status" value="1"/>
</dbReference>
<feature type="transmembrane region" description="Helical" evidence="2">
    <location>
        <begin position="336"/>
        <end position="356"/>
    </location>
</feature>
<dbReference type="SUPFAM" id="SSF49344">
    <property type="entry name" value="CBD9-like"/>
    <property type="match status" value="1"/>
</dbReference>
<dbReference type="CDD" id="cd09630">
    <property type="entry name" value="CDH_like_cytochrome"/>
    <property type="match status" value="1"/>
</dbReference>
<protein>
    <recommendedName>
        <fullName evidence="3">DOMON domain-containing protein</fullName>
    </recommendedName>
</protein>
<feature type="region of interest" description="Disordered" evidence="1">
    <location>
        <begin position="232"/>
        <end position="255"/>
    </location>
</feature>
<dbReference type="EMBL" id="JAVRRJ010000017">
    <property type="protein sequence ID" value="KAK5080264.1"/>
    <property type="molecule type" value="Genomic_DNA"/>
</dbReference>
<name>A0AAN7QCA9_9EURO</name>
<feature type="transmembrane region" description="Helical" evidence="2">
    <location>
        <begin position="297"/>
        <end position="316"/>
    </location>
</feature>
<keyword evidence="2" id="KW-0812">Transmembrane</keyword>
<gene>
    <name evidence="4" type="ORF">LTR05_008712</name>
</gene>
<comment type="caution">
    <text evidence="4">The sequence shown here is derived from an EMBL/GenBank/DDBJ whole genome shotgun (WGS) entry which is preliminary data.</text>
</comment>
<feature type="transmembrane region" description="Helical" evidence="2">
    <location>
        <begin position="6"/>
        <end position="27"/>
    </location>
</feature>
<evidence type="ECO:0000256" key="1">
    <source>
        <dbReference type="SAM" id="MobiDB-lite"/>
    </source>
</evidence>
<evidence type="ECO:0000256" key="2">
    <source>
        <dbReference type="SAM" id="Phobius"/>
    </source>
</evidence>
<reference evidence="4 5" key="1">
    <citation type="submission" date="2023-08" db="EMBL/GenBank/DDBJ databases">
        <title>Black Yeasts Isolated from many extreme environments.</title>
        <authorList>
            <person name="Coleine C."/>
            <person name="Stajich J.E."/>
            <person name="Selbmann L."/>
        </authorList>
    </citation>
    <scope>NUCLEOTIDE SEQUENCE [LARGE SCALE GENOMIC DNA]</scope>
    <source>
        <strain evidence="4 5">CCFEE 5910</strain>
    </source>
</reference>
<keyword evidence="2" id="KW-0472">Membrane</keyword>
<sequence length="439" mass="47369">MVSQKSSSWTALFTFLTFADFLILTLAQAPTSNTTTTTTTAVPYSAFFDSEVYPDGAGVDLTKGLNNPTVVAVNVPEGPDQQDLFFHFSAPAERHSWVGFGLGDRMAGSLMFIIYRSENSTRNVTVSPRIGSGHSPPKFTADVGVNALELSGVDEKNRFVVNMQCTNCRQWDGGSVKITNGTKVAQPVFYALGPDVELESDDESAAIRQHEREPEMLDLFLVPGAAGVPIIEDDPSEPRRVSGGAGGTHESPGSGGKSPMVSLALHAFFMCFAFSLIFPGGYMLLRVFEKSFGHPHQILGFVVVFLVLAAWTLGLVGHRLYMKTQTPSPLIKVHRVVGPLAILLGFANACVGFAWAGMTRTIVVYAIFNLLVATVVGSLVFWKKRRAVRKAATNSHAASNFREGAQANFEHGPAVYVGGPPPGYNGQMDVPMHSIRPNK</sequence>
<dbReference type="InterPro" id="IPR005018">
    <property type="entry name" value="DOMON_domain"/>
</dbReference>
<evidence type="ECO:0000259" key="3">
    <source>
        <dbReference type="SMART" id="SM00664"/>
    </source>
</evidence>
<dbReference type="Pfam" id="PF16010">
    <property type="entry name" value="CDH-cyt"/>
    <property type="match status" value="1"/>
</dbReference>
<evidence type="ECO:0000313" key="4">
    <source>
        <dbReference type="EMBL" id="KAK5080264.1"/>
    </source>
</evidence>
<feature type="transmembrane region" description="Helical" evidence="2">
    <location>
        <begin position="263"/>
        <end position="285"/>
    </location>
</feature>
<dbReference type="CDD" id="cd08760">
    <property type="entry name" value="Cyt_b561_FRRS1_like"/>
    <property type="match status" value="1"/>
</dbReference>
<dbReference type="PANTHER" id="PTHR47797">
    <property type="entry name" value="DEHYDROGENASE, PUTATIVE (AFU_ORTHOLOGUE AFUA_8G05805)-RELATED"/>
    <property type="match status" value="1"/>
</dbReference>
<dbReference type="SMART" id="SM00664">
    <property type="entry name" value="DoH"/>
    <property type="match status" value="1"/>
</dbReference>
<dbReference type="AlphaFoldDB" id="A0AAN7QCA9"/>
<accession>A0AAN7QCA9</accession>
<feature type="transmembrane region" description="Helical" evidence="2">
    <location>
        <begin position="362"/>
        <end position="382"/>
    </location>
</feature>
<feature type="domain" description="DOMON" evidence="3">
    <location>
        <begin position="97"/>
        <end position="193"/>
    </location>
</feature>
<evidence type="ECO:0000313" key="5">
    <source>
        <dbReference type="Proteomes" id="UP001309876"/>
    </source>
</evidence>
<keyword evidence="5" id="KW-1185">Reference proteome</keyword>
<dbReference type="PANTHER" id="PTHR47797:SF1">
    <property type="entry name" value="CYTOCHROME B561 DOMAIN-CONTAINING PROTEIN-RELATED"/>
    <property type="match status" value="1"/>
</dbReference>
<dbReference type="Gene3D" id="2.60.40.1210">
    <property type="entry name" value="Cellobiose dehydrogenase, cytochrome domain"/>
    <property type="match status" value="1"/>
</dbReference>
<keyword evidence="2" id="KW-1133">Transmembrane helix</keyword>